<protein>
    <submittedName>
        <fullName evidence="2">Oidioi.mRNA.OKI2018_I69.XSR.g16839.t1.cds</fullName>
    </submittedName>
</protein>
<name>A0ABN7SPN6_OIKDI</name>
<keyword evidence="3" id="KW-1185">Reference proteome</keyword>
<organism evidence="2 3">
    <name type="scientific">Oikopleura dioica</name>
    <name type="common">Tunicate</name>
    <dbReference type="NCBI Taxonomy" id="34765"/>
    <lineage>
        <taxon>Eukaryota</taxon>
        <taxon>Metazoa</taxon>
        <taxon>Chordata</taxon>
        <taxon>Tunicata</taxon>
        <taxon>Appendicularia</taxon>
        <taxon>Copelata</taxon>
        <taxon>Oikopleuridae</taxon>
        <taxon>Oikopleura</taxon>
    </lineage>
</organism>
<evidence type="ECO:0000313" key="3">
    <source>
        <dbReference type="Proteomes" id="UP001158576"/>
    </source>
</evidence>
<gene>
    <name evidence="2" type="ORF">OKIOD_LOCUS8397</name>
</gene>
<reference evidence="2 3" key="1">
    <citation type="submission" date="2021-04" db="EMBL/GenBank/DDBJ databases">
        <authorList>
            <person name="Bliznina A."/>
        </authorList>
    </citation>
    <scope>NUCLEOTIDE SEQUENCE [LARGE SCALE GENOMIC DNA]</scope>
</reference>
<keyword evidence="1" id="KW-1133">Transmembrane helix</keyword>
<feature type="transmembrane region" description="Helical" evidence="1">
    <location>
        <begin position="49"/>
        <end position="70"/>
    </location>
</feature>
<evidence type="ECO:0000313" key="2">
    <source>
        <dbReference type="EMBL" id="CAG5100093.1"/>
    </source>
</evidence>
<dbReference type="Proteomes" id="UP001158576">
    <property type="component" value="Chromosome XSR"/>
</dbReference>
<keyword evidence="1" id="KW-0812">Transmembrane</keyword>
<keyword evidence="1" id="KW-0472">Membrane</keyword>
<dbReference type="EMBL" id="OU015569">
    <property type="protein sequence ID" value="CAG5100093.1"/>
    <property type="molecule type" value="Genomic_DNA"/>
</dbReference>
<accession>A0ABN7SPN6</accession>
<proteinExistence type="predicted"/>
<evidence type="ECO:0000256" key="1">
    <source>
        <dbReference type="SAM" id="Phobius"/>
    </source>
</evidence>
<sequence length="75" mass="8704">MAKKPILRNQRKRIIIDDEVSYLVPVNFGNATHEPTLFESIMSVFRQTAFIWILAFFVVVVFSIFGITLIKNIFV</sequence>